<proteinExistence type="predicted"/>
<gene>
    <name evidence="1" type="ORF">WISP_146870</name>
</gene>
<protein>
    <submittedName>
        <fullName evidence="1">Uncharacterized protein</fullName>
    </submittedName>
</protein>
<evidence type="ECO:0000313" key="1">
    <source>
        <dbReference type="EMBL" id="KAJ7404195.1"/>
    </source>
</evidence>
<comment type="caution">
    <text evidence="1">The sequence shown here is derived from an EMBL/GenBank/DDBJ whole genome shotgun (WGS) entry which is preliminary data.</text>
</comment>
<organism evidence="1 2">
    <name type="scientific">Willisornis vidua</name>
    <name type="common">Xingu scale-backed antbird</name>
    <dbReference type="NCBI Taxonomy" id="1566151"/>
    <lineage>
        <taxon>Eukaryota</taxon>
        <taxon>Metazoa</taxon>
        <taxon>Chordata</taxon>
        <taxon>Craniata</taxon>
        <taxon>Vertebrata</taxon>
        <taxon>Euteleostomi</taxon>
        <taxon>Archelosauria</taxon>
        <taxon>Archosauria</taxon>
        <taxon>Dinosauria</taxon>
        <taxon>Saurischia</taxon>
        <taxon>Theropoda</taxon>
        <taxon>Coelurosauria</taxon>
        <taxon>Aves</taxon>
        <taxon>Neognathae</taxon>
        <taxon>Neoaves</taxon>
        <taxon>Telluraves</taxon>
        <taxon>Australaves</taxon>
        <taxon>Passeriformes</taxon>
        <taxon>Thamnophilidae</taxon>
        <taxon>Willisornis</taxon>
    </lineage>
</organism>
<accession>A0ABQ9CQZ3</accession>
<sequence>MDLPLAKSKPNHNTKRHALLSTSMSRIEKVLIRFHVDNFWTIQRNLTDVLYEILDFVVVMLTLCVWSLERKVSKDNSAKAKVIKDQTKLAPINTLEFLMP</sequence>
<dbReference type="Proteomes" id="UP001145742">
    <property type="component" value="Unassembled WGS sequence"/>
</dbReference>
<evidence type="ECO:0000313" key="2">
    <source>
        <dbReference type="Proteomes" id="UP001145742"/>
    </source>
</evidence>
<name>A0ABQ9CQZ3_9PASS</name>
<dbReference type="EMBL" id="WHWB01034784">
    <property type="protein sequence ID" value="KAJ7404195.1"/>
    <property type="molecule type" value="Genomic_DNA"/>
</dbReference>
<reference evidence="1" key="1">
    <citation type="submission" date="2019-10" db="EMBL/GenBank/DDBJ databases">
        <authorList>
            <person name="Soares A.E.R."/>
            <person name="Aleixo A."/>
            <person name="Schneider P."/>
            <person name="Miyaki C.Y."/>
            <person name="Schneider M.P."/>
            <person name="Mello C."/>
            <person name="Vasconcelos A.T.R."/>
        </authorList>
    </citation>
    <scope>NUCLEOTIDE SEQUENCE</scope>
    <source>
        <tissue evidence="1">Muscle</tissue>
    </source>
</reference>
<keyword evidence="2" id="KW-1185">Reference proteome</keyword>